<dbReference type="InterPro" id="IPR036691">
    <property type="entry name" value="Endo/exonu/phosph_ase_sf"/>
</dbReference>
<dbReference type="EMBL" id="KZ308157">
    <property type="protein sequence ID" value="KAG8223356.1"/>
    <property type="molecule type" value="Genomic_DNA"/>
</dbReference>
<sequence>MKTDPEREEEEEASRKILRGAESPVGSRGLSREELIRRKQASDQSWMENWISTKATEMDNEYWNLKGIRNKQQEVVNEMMSRNIDIAILSETKKKGNGTENLKECIHCYGGVERVKELQWCGYTYMKEVKK</sequence>
<dbReference type="OrthoDB" id="410542at2759"/>
<comment type="caution">
    <text evidence="2">The sequence shown here is derived from an EMBL/GenBank/DDBJ whole genome shotgun (WGS) entry which is preliminary data.</text>
</comment>
<keyword evidence="3" id="KW-1185">Reference proteome</keyword>
<protein>
    <submittedName>
        <fullName evidence="2">Uncharacterized protein</fullName>
    </submittedName>
</protein>
<accession>A0A8K0NVE8</accession>
<feature type="region of interest" description="Disordered" evidence="1">
    <location>
        <begin position="1"/>
        <end position="34"/>
    </location>
</feature>
<reference evidence="2" key="1">
    <citation type="submission" date="2013-04" db="EMBL/GenBank/DDBJ databases">
        <authorList>
            <person name="Qu J."/>
            <person name="Murali S.C."/>
            <person name="Bandaranaike D."/>
            <person name="Bellair M."/>
            <person name="Blankenburg K."/>
            <person name="Chao H."/>
            <person name="Dinh H."/>
            <person name="Doddapaneni H."/>
            <person name="Downs B."/>
            <person name="Dugan-Rocha S."/>
            <person name="Elkadiri S."/>
            <person name="Gnanaolivu R.D."/>
            <person name="Hernandez B."/>
            <person name="Javaid M."/>
            <person name="Jayaseelan J.C."/>
            <person name="Lee S."/>
            <person name="Li M."/>
            <person name="Ming W."/>
            <person name="Munidasa M."/>
            <person name="Muniz J."/>
            <person name="Nguyen L."/>
            <person name="Ongeri F."/>
            <person name="Osuji N."/>
            <person name="Pu L.-L."/>
            <person name="Puazo M."/>
            <person name="Qu C."/>
            <person name="Quiroz J."/>
            <person name="Raj R."/>
            <person name="Weissenberger G."/>
            <person name="Xin Y."/>
            <person name="Zou X."/>
            <person name="Han Y."/>
            <person name="Richards S."/>
            <person name="Worley K."/>
            <person name="Muzny D."/>
            <person name="Gibbs R."/>
        </authorList>
    </citation>
    <scope>NUCLEOTIDE SEQUENCE</scope>
    <source>
        <strain evidence="2">Sampled in the wild</strain>
    </source>
</reference>
<feature type="compositionally biased region" description="Acidic residues" evidence="1">
    <location>
        <begin position="1"/>
        <end position="12"/>
    </location>
</feature>
<dbReference type="Proteomes" id="UP000792457">
    <property type="component" value="Unassembled WGS sequence"/>
</dbReference>
<dbReference type="Gene3D" id="3.60.10.10">
    <property type="entry name" value="Endonuclease/exonuclease/phosphatase"/>
    <property type="match status" value="1"/>
</dbReference>
<evidence type="ECO:0000313" key="2">
    <source>
        <dbReference type="EMBL" id="KAG8223356.1"/>
    </source>
</evidence>
<reference evidence="2" key="2">
    <citation type="submission" date="2017-10" db="EMBL/GenBank/DDBJ databases">
        <title>Ladona fulva Genome sequencing and assembly.</title>
        <authorList>
            <person name="Murali S."/>
            <person name="Richards S."/>
            <person name="Bandaranaike D."/>
            <person name="Bellair M."/>
            <person name="Blankenburg K."/>
            <person name="Chao H."/>
            <person name="Dinh H."/>
            <person name="Doddapaneni H."/>
            <person name="Dugan-Rocha S."/>
            <person name="Elkadiri S."/>
            <person name="Gnanaolivu R."/>
            <person name="Hernandez B."/>
            <person name="Skinner E."/>
            <person name="Javaid M."/>
            <person name="Lee S."/>
            <person name="Li M."/>
            <person name="Ming W."/>
            <person name="Munidasa M."/>
            <person name="Muniz J."/>
            <person name="Nguyen L."/>
            <person name="Hughes D."/>
            <person name="Osuji N."/>
            <person name="Pu L.-L."/>
            <person name="Puazo M."/>
            <person name="Qu C."/>
            <person name="Quiroz J."/>
            <person name="Raj R."/>
            <person name="Weissenberger G."/>
            <person name="Xin Y."/>
            <person name="Zou X."/>
            <person name="Han Y."/>
            <person name="Worley K."/>
            <person name="Muzny D."/>
            <person name="Gibbs R."/>
        </authorList>
    </citation>
    <scope>NUCLEOTIDE SEQUENCE</scope>
    <source>
        <strain evidence="2">Sampled in the wild</strain>
    </source>
</reference>
<organism evidence="2 3">
    <name type="scientific">Ladona fulva</name>
    <name type="common">Scarce chaser dragonfly</name>
    <name type="synonym">Libellula fulva</name>
    <dbReference type="NCBI Taxonomy" id="123851"/>
    <lineage>
        <taxon>Eukaryota</taxon>
        <taxon>Metazoa</taxon>
        <taxon>Ecdysozoa</taxon>
        <taxon>Arthropoda</taxon>
        <taxon>Hexapoda</taxon>
        <taxon>Insecta</taxon>
        <taxon>Pterygota</taxon>
        <taxon>Palaeoptera</taxon>
        <taxon>Odonata</taxon>
        <taxon>Epiprocta</taxon>
        <taxon>Anisoptera</taxon>
        <taxon>Libelluloidea</taxon>
        <taxon>Libellulidae</taxon>
        <taxon>Ladona</taxon>
    </lineage>
</organism>
<evidence type="ECO:0000313" key="3">
    <source>
        <dbReference type="Proteomes" id="UP000792457"/>
    </source>
</evidence>
<dbReference type="AlphaFoldDB" id="A0A8K0NVE8"/>
<gene>
    <name evidence="2" type="ORF">J437_LFUL001234</name>
</gene>
<proteinExistence type="predicted"/>
<evidence type="ECO:0000256" key="1">
    <source>
        <dbReference type="SAM" id="MobiDB-lite"/>
    </source>
</evidence>
<dbReference type="SUPFAM" id="SSF56219">
    <property type="entry name" value="DNase I-like"/>
    <property type="match status" value="1"/>
</dbReference>
<name>A0A8K0NVE8_LADFU</name>